<dbReference type="PANTHER" id="PTHR43610">
    <property type="entry name" value="BLL6696 PROTEIN"/>
    <property type="match status" value="1"/>
</dbReference>
<keyword evidence="2" id="KW-0012">Acyltransferase</keyword>
<protein>
    <submittedName>
        <fullName evidence="2">GNAT family N-acetyltransferase</fullName>
        <ecNumber evidence="2">2.3.-.-</ecNumber>
    </submittedName>
</protein>
<evidence type="ECO:0000313" key="3">
    <source>
        <dbReference type="Proteomes" id="UP001597218"/>
    </source>
</evidence>
<dbReference type="Gene3D" id="3.40.630.30">
    <property type="match status" value="1"/>
</dbReference>
<proteinExistence type="predicted"/>
<dbReference type="PANTHER" id="PTHR43610:SF1">
    <property type="entry name" value="N-ACETYLTRANSFERASE DOMAIN-CONTAINING PROTEIN"/>
    <property type="match status" value="1"/>
</dbReference>
<reference evidence="3" key="1">
    <citation type="journal article" date="2019" name="Int. J. Syst. Evol. Microbiol.">
        <title>The Global Catalogue of Microorganisms (GCM) 10K type strain sequencing project: providing services to taxonomists for standard genome sequencing and annotation.</title>
        <authorList>
            <consortium name="The Broad Institute Genomics Platform"/>
            <consortium name="The Broad Institute Genome Sequencing Center for Infectious Disease"/>
            <person name="Wu L."/>
            <person name="Ma J."/>
        </authorList>
    </citation>
    <scope>NUCLEOTIDE SEQUENCE [LARGE SCALE GENOMIC DNA]</scope>
    <source>
        <strain evidence="3">CGMCC 4.7177</strain>
    </source>
</reference>
<name>A0ABW4SFJ4_9BACL</name>
<dbReference type="EC" id="2.3.-.-" evidence="2"/>
<dbReference type="RefSeq" id="WP_381537360.1">
    <property type="nucleotide sequence ID" value="NZ_JBHUGI010000024.1"/>
</dbReference>
<dbReference type="GO" id="GO:0016746">
    <property type="term" value="F:acyltransferase activity"/>
    <property type="evidence" value="ECO:0007669"/>
    <property type="project" value="UniProtKB-KW"/>
</dbReference>
<dbReference type="PROSITE" id="PS51186">
    <property type="entry name" value="GNAT"/>
    <property type="match status" value="1"/>
</dbReference>
<organism evidence="2 3">
    <name type="scientific">Sporosarcina siberiensis</name>
    <dbReference type="NCBI Taxonomy" id="1365606"/>
    <lineage>
        <taxon>Bacteria</taxon>
        <taxon>Bacillati</taxon>
        <taxon>Bacillota</taxon>
        <taxon>Bacilli</taxon>
        <taxon>Bacillales</taxon>
        <taxon>Caryophanaceae</taxon>
        <taxon>Sporosarcina</taxon>
    </lineage>
</organism>
<dbReference type="SUPFAM" id="SSF55729">
    <property type="entry name" value="Acyl-CoA N-acyltransferases (Nat)"/>
    <property type="match status" value="1"/>
</dbReference>
<evidence type="ECO:0000259" key="1">
    <source>
        <dbReference type="PROSITE" id="PS51186"/>
    </source>
</evidence>
<dbReference type="Pfam" id="PF13302">
    <property type="entry name" value="Acetyltransf_3"/>
    <property type="match status" value="1"/>
</dbReference>
<keyword evidence="3" id="KW-1185">Reference proteome</keyword>
<dbReference type="EMBL" id="JBHUGI010000024">
    <property type="protein sequence ID" value="MFD1928218.1"/>
    <property type="molecule type" value="Genomic_DNA"/>
</dbReference>
<comment type="caution">
    <text evidence="2">The sequence shown here is derived from an EMBL/GenBank/DDBJ whole genome shotgun (WGS) entry which is preliminary data.</text>
</comment>
<sequence>MKEILLKGKQVTLREMTKSDAHDLYEVAQDERIWAHMMNRMETQKDMESYINAALNAKEQGSEYPFVIIHNETNKIIGSTRFMDINLAHQRLEIGNTWLNPKFWRTPVNTECKYLLFKHCFEELHLNRVQLKTDHENIRSQQAIKRIGAKKEGILRNHIIRVNGTIRHTVMFSVIKEEWPEVKKSIELILEEAHK</sequence>
<accession>A0ABW4SFJ4</accession>
<dbReference type="InterPro" id="IPR000182">
    <property type="entry name" value="GNAT_dom"/>
</dbReference>
<feature type="domain" description="N-acetyltransferase" evidence="1">
    <location>
        <begin position="11"/>
        <end position="176"/>
    </location>
</feature>
<dbReference type="Proteomes" id="UP001597218">
    <property type="component" value="Unassembled WGS sequence"/>
</dbReference>
<dbReference type="InterPro" id="IPR016181">
    <property type="entry name" value="Acyl_CoA_acyltransferase"/>
</dbReference>
<evidence type="ECO:0000313" key="2">
    <source>
        <dbReference type="EMBL" id="MFD1928218.1"/>
    </source>
</evidence>
<gene>
    <name evidence="2" type="ORF">ACFSFY_09120</name>
</gene>
<keyword evidence="2" id="KW-0808">Transferase</keyword>